<dbReference type="PANTHER" id="PTHR38050:SF1">
    <property type="entry name" value="FERULOYL ESTERASE C"/>
    <property type="match status" value="1"/>
</dbReference>
<dbReference type="GO" id="GO:0030600">
    <property type="term" value="F:feruloyl esterase activity"/>
    <property type="evidence" value="ECO:0007669"/>
    <property type="project" value="InterPro"/>
</dbReference>
<evidence type="ECO:0000313" key="11">
    <source>
        <dbReference type="Proteomes" id="UP000295110"/>
    </source>
</evidence>
<dbReference type="PANTHER" id="PTHR38050">
    <property type="match status" value="1"/>
</dbReference>
<dbReference type="Gene3D" id="3.40.50.1820">
    <property type="entry name" value="alpha/beta hydrolase"/>
    <property type="match status" value="1"/>
</dbReference>
<keyword evidence="8" id="KW-0624">Polysaccharide degradation</keyword>
<evidence type="ECO:0000256" key="3">
    <source>
        <dbReference type="ARBA" id="ARBA00022525"/>
    </source>
</evidence>
<comment type="caution">
    <text evidence="10">The sequence shown here is derived from an EMBL/GenBank/DDBJ whole genome shotgun (WGS) entry which is preliminary data.</text>
</comment>
<keyword evidence="7" id="KW-0119">Carbohydrate metabolism</keyword>
<comment type="subcellular location">
    <subcellularLocation>
        <location evidence="1">Secreted</location>
    </subcellularLocation>
</comment>
<evidence type="ECO:0000256" key="5">
    <source>
        <dbReference type="ARBA" id="ARBA00022729"/>
    </source>
</evidence>
<evidence type="ECO:0000256" key="9">
    <source>
        <dbReference type="ARBA" id="ARBA00025250"/>
    </source>
</evidence>
<keyword evidence="4" id="KW-0858">Xylan degradation</keyword>
<comment type="similarity">
    <text evidence="2">Belongs to the faeC family.</text>
</comment>
<keyword evidence="5" id="KW-0732">Signal</keyword>
<dbReference type="InterPro" id="IPR043595">
    <property type="entry name" value="FaeB/C/D"/>
</dbReference>
<evidence type="ECO:0000313" key="10">
    <source>
        <dbReference type="EMBL" id="TCU82458.1"/>
    </source>
</evidence>
<reference evidence="10 11" key="1">
    <citation type="submission" date="2019-03" db="EMBL/GenBank/DDBJ databases">
        <title>Genomic Encyclopedia of Type Strains, Phase IV (KMG-IV): sequencing the most valuable type-strain genomes for metagenomic binning, comparative biology and taxonomic classification.</title>
        <authorList>
            <person name="Goeker M."/>
        </authorList>
    </citation>
    <scope>NUCLEOTIDE SEQUENCE [LARGE SCALE GENOMIC DNA]</scope>
    <source>
        <strain evidence="10 11">DSM 654</strain>
    </source>
</reference>
<evidence type="ECO:0000256" key="7">
    <source>
        <dbReference type="ARBA" id="ARBA00023277"/>
    </source>
</evidence>
<name>A0A4R3U7Y5_ROSSA</name>
<evidence type="ECO:0000256" key="6">
    <source>
        <dbReference type="ARBA" id="ARBA00022801"/>
    </source>
</evidence>
<proteinExistence type="inferred from homology"/>
<dbReference type="InterPro" id="IPR029058">
    <property type="entry name" value="AB_hydrolase_fold"/>
</dbReference>
<dbReference type="ESTHER" id="pelsc-a0a4r3u7y5">
    <property type="family name" value="FaeC"/>
</dbReference>
<evidence type="ECO:0000256" key="2">
    <source>
        <dbReference type="ARBA" id="ARBA00010278"/>
    </source>
</evidence>
<keyword evidence="6" id="KW-0378">Hydrolase</keyword>
<evidence type="ECO:0000256" key="8">
    <source>
        <dbReference type="ARBA" id="ARBA00023326"/>
    </source>
</evidence>
<sequence length="295" mass="30681">MALMQATTPSLGPRPASRLRSTLGAAWLVAALVGCGGGGTAAGSPAPAPAPQLSGSAGCGQAAKLATGEQTLTSDGISRSYWLDLPAGYDSNKTYPVIIGLHWRDGSATEVRTWNNYFGLKPLYGNNAIFIAPQGLDAGWANPGGRDIRFMRALIAQVQQSVCTDLQRVFATGFSFGGMMSNAIGCEMGDVVRAIAPLSGSLWSGCGASSNRVAAIFDHAKDDNTVPYSAGEEARNIFLARNSCSASTVPIGSNGCVEYQGCSTGKPVVWCGHATGGHWPPAFSSSETKAFFDRF</sequence>
<evidence type="ECO:0000256" key="4">
    <source>
        <dbReference type="ARBA" id="ARBA00022651"/>
    </source>
</evidence>
<dbReference type="EMBL" id="SMBU01000064">
    <property type="protein sequence ID" value="TCU82458.1"/>
    <property type="molecule type" value="Genomic_DNA"/>
</dbReference>
<organism evidence="10 11">
    <name type="scientific">Roseateles saccharophilus</name>
    <name type="common">Pseudomonas saccharophila</name>
    <dbReference type="NCBI Taxonomy" id="304"/>
    <lineage>
        <taxon>Bacteria</taxon>
        <taxon>Pseudomonadati</taxon>
        <taxon>Pseudomonadota</taxon>
        <taxon>Betaproteobacteria</taxon>
        <taxon>Burkholderiales</taxon>
        <taxon>Sphaerotilaceae</taxon>
        <taxon>Roseateles</taxon>
    </lineage>
</organism>
<accession>A0A4R3U7Y5</accession>
<dbReference type="Proteomes" id="UP000295110">
    <property type="component" value="Unassembled WGS sequence"/>
</dbReference>
<dbReference type="GO" id="GO:0005576">
    <property type="term" value="C:extracellular region"/>
    <property type="evidence" value="ECO:0007669"/>
    <property type="project" value="UniProtKB-SubCell"/>
</dbReference>
<dbReference type="AlphaFoldDB" id="A0A4R3U7Y5"/>
<dbReference type="GO" id="GO:0045493">
    <property type="term" value="P:xylan catabolic process"/>
    <property type="evidence" value="ECO:0007669"/>
    <property type="project" value="UniProtKB-KW"/>
</dbReference>
<keyword evidence="11" id="KW-1185">Reference proteome</keyword>
<dbReference type="SUPFAM" id="SSF53474">
    <property type="entry name" value="alpha/beta-Hydrolases"/>
    <property type="match status" value="1"/>
</dbReference>
<evidence type="ECO:0000256" key="1">
    <source>
        <dbReference type="ARBA" id="ARBA00004613"/>
    </source>
</evidence>
<gene>
    <name evidence="10" type="ORF">EV671_10643</name>
</gene>
<keyword evidence="3" id="KW-0964">Secreted</keyword>
<protein>
    <submittedName>
        <fullName evidence="10">Poly(3-hydroxybutyrate) depolymerase</fullName>
    </submittedName>
</protein>
<comment type="function">
    <text evidence="9">Involved in degradation of plant cell walls. Hydrolyzes the feruloyl-arabinose ester bond in arabinoxylans, and the feruloyl-galactose ester bond in pectin. Active against paranitrophenyl-acetate, methyl ferulate and wheat arabinoxylan.</text>
</comment>